<organism evidence="1 2">
    <name type="scientific">Chitinophaga parva</name>
    <dbReference type="NCBI Taxonomy" id="2169414"/>
    <lineage>
        <taxon>Bacteria</taxon>
        <taxon>Pseudomonadati</taxon>
        <taxon>Bacteroidota</taxon>
        <taxon>Chitinophagia</taxon>
        <taxon>Chitinophagales</taxon>
        <taxon>Chitinophagaceae</taxon>
        <taxon>Chitinophaga</taxon>
    </lineage>
</organism>
<proteinExistence type="predicted"/>
<dbReference type="OrthoDB" id="671624at2"/>
<evidence type="ECO:0000313" key="2">
    <source>
        <dbReference type="Proteomes" id="UP000244450"/>
    </source>
</evidence>
<dbReference type="RefSeq" id="WP_108688702.1">
    <property type="nucleotide sequence ID" value="NZ_QCYK01000003.1"/>
</dbReference>
<sequence length="148" mass="16905">MERKTIVVPKDKKAQIALDHDTATPEQLIEMTLNETELRELLDGGFFDLINNVAGVNIDDYEDESIEEREKLEKVLATDVFQAEVTGKLAQIKSLFEEAVTRSKHWDLFLLLISENEMSDLRALVYICALTFPIAGIRPWNLARLNNE</sequence>
<comment type="caution">
    <text evidence="1">The sequence shown here is derived from an EMBL/GenBank/DDBJ whole genome shotgun (WGS) entry which is preliminary data.</text>
</comment>
<dbReference type="EMBL" id="QCYK01000003">
    <property type="protein sequence ID" value="PUZ22958.1"/>
    <property type="molecule type" value="Genomic_DNA"/>
</dbReference>
<evidence type="ECO:0000313" key="1">
    <source>
        <dbReference type="EMBL" id="PUZ22958.1"/>
    </source>
</evidence>
<dbReference type="AlphaFoldDB" id="A0A2T7BCX9"/>
<reference evidence="1 2" key="1">
    <citation type="submission" date="2018-04" db="EMBL/GenBank/DDBJ databases">
        <title>Chitinophaga fuyangensis sp. nov., isolated from soil in a chemical factory.</title>
        <authorList>
            <person name="Chen K."/>
        </authorList>
    </citation>
    <scope>NUCLEOTIDE SEQUENCE [LARGE SCALE GENOMIC DNA]</scope>
    <source>
        <strain evidence="1 2">LY-1</strain>
    </source>
</reference>
<name>A0A2T7BCX9_9BACT</name>
<protein>
    <submittedName>
        <fullName evidence="1">Uncharacterized protein</fullName>
    </submittedName>
</protein>
<gene>
    <name evidence="1" type="ORF">DCC81_21320</name>
</gene>
<dbReference type="Proteomes" id="UP000244450">
    <property type="component" value="Unassembled WGS sequence"/>
</dbReference>
<keyword evidence="2" id="KW-1185">Reference proteome</keyword>
<accession>A0A2T7BCX9</accession>